<keyword evidence="3" id="KW-1185">Reference proteome</keyword>
<comment type="caution">
    <text evidence="2">The sequence shown here is derived from an EMBL/GenBank/DDBJ whole genome shotgun (WGS) entry which is preliminary data.</text>
</comment>
<protein>
    <recommendedName>
        <fullName evidence="1">Helicase/UvrB N-terminal domain-containing protein</fullName>
    </recommendedName>
</protein>
<dbReference type="GO" id="GO:0003677">
    <property type="term" value="F:DNA binding"/>
    <property type="evidence" value="ECO:0007669"/>
    <property type="project" value="InterPro"/>
</dbReference>
<evidence type="ECO:0000313" key="3">
    <source>
        <dbReference type="Proteomes" id="UP001190700"/>
    </source>
</evidence>
<dbReference type="InterPro" id="IPR006935">
    <property type="entry name" value="Helicase/UvrB_N"/>
</dbReference>
<sequence length="137" mass="15239">MSDKRFASRDYCREGYGKTGLATRYLNGTKLILKVSVMSSGASFGNKEKDVEMLDVPTVRAPESEHAPRAYQLDIVDEAKRANVIALLPTGAGKTFVATLVIKAKADLLLHQKQLAVFVVPRKVRPFQWQAVFRSSR</sequence>
<dbReference type="GO" id="GO:0016787">
    <property type="term" value="F:hydrolase activity"/>
    <property type="evidence" value="ECO:0007669"/>
    <property type="project" value="InterPro"/>
</dbReference>
<dbReference type="InterPro" id="IPR027417">
    <property type="entry name" value="P-loop_NTPase"/>
</dbReference>
<dbReference type="InterPro" id="IPR051363">
    <property type="entry name" value="RLR_Helicase"/>
</dbReference>
<dbReference type="Gene3D" id="3.40.50.300">
    <property type="entry name" value="P-loop containing nucleotide triphosphate hydrolases"/>
    <property type="match status" value="1"/>
</dbReference>
<name>A0AAE0L9U4_9CHLO</name>
<dbReference type="PANTHER" id="PTHR14074">
    <property type="entry name" value="HELICASE WITH DEATH DOMAIN-RELATED"/>
    <property type="match status" value="1"/>
</dbReference>
<dbReference type="GO" id="GO:0005524">
    <property type="term" value="F:ATP binding"/>
    <property type="evidence" value="ECO:0007669"/>
    <property type="project" value="InterPro"/>
</dbReference>
<evidence type="ECO:0000259" key="1">
    <source>
        <dbReference type="Pfam" id="PF04851"/>
    </source>
</evidence>
<dbReference type="GO" id="GO:0005737">
    <property type="term" value="C:cytoplasm"/>
    <property type="evidence" value="ECO:0007669"/>
    <property type="project" value="TreeGrafter"/>
</dbReference>
<dbReference type="PANTHER" id="PTHR14074:SF16">
    <property type="entry name" value="ANTIVIRAL INNATE IMMUNE RESPONSE RECEPTOR RIG-I"/>
    <property type="match status" value="1"/>
</dbReference>
<dbReference type="EMBL" id="LGRX02006274">
    <property type="protein sequence ID" value="KAK3277025.1"/>
    <property type="molecule type" value="Genomic_DNA"/>
</dbReference>
<accession>A0AAE0L9U4</accession>
<dbReference type="AlphaFoldDB" id="A0AAE0L9U4"/>
<dbReference type="SUPFAM" id="SSF52540">
    <property type="entry name" value="P-loop containing nucleoside triphosphate hydrolases"/>
    <property type="match status" value="1"/>
</dbReference>
<organism evidence="2 3">
    <name type="scientific">Cymbomonas tetramitiformis</name>
    <dbReference type="NCBI Taxonomy" id="36881"/>
    <lineage>
        <taxon>Eukaryota</taxon>
        <taxon>Viridiplantae</taxon>
        <taxon>Chlorophyta</taxon>
        <taxon>Pyramimonadophyceae</taxon>
        <taxon>Pyramimonadales</taxon>
        <taxon>Pyramimonadaceae</taxon>
        <taxon>Cymbomonas</taxon>
    </lineage>
</organism>
<evidence type="ECO:0000313" key="2">
    <source>
        <dbReference type="EMBL" id="KAK3277025.1"/>
    </source>
</evidence>
<dbReference type="Proteomes" id="UP001190700">
    <property type="component" value="Unassembled WGS sequence"/>
</dbReference>
<gene>
    <name evidence="2" type="ORF">CYMTET_14948</name>
</gene>
<reference evidence="2 3" key="1">
    <citation type="journal article" date="2015" name="Genome Biol. Evol.">
        <title>Comparative Genomics of a Bacterivorous Green Alga Reveals Evolutionary Causalities and Consequences of Phago-Mixotrophic Mode of Nutrition.</title>
        <authorList>
            <person name="Burns J.A."/>
            <person name="Paasch A."/>
            <person name="Narechania A."/>
            <person name="Kim E."/>
        </authorList>
    </citation>
    <scope>NUCLEOTIDE SEQUENCE [LARGE SCALE GENOMIC DNA]</scope>
    <source>
        <strain evidence="2 3">PLY_AMNH</strain>
    </source>
</reference>
<feature type="domain" description="Helicase/UvrB N-terminal" evidence="1">
    <location>
        <begin position="67"/>
        <end position="134"/>
    </location>
</feature>
<proteinExistence type="predicted"/>
<dbReference type="Pfam" id="PF04851">
    <property type="entry name" value="ResIII"/>
    <property type="match status" value="1"/>
</dbReference>